<dbReference type="EMBL" id="JAAIUW010000005">
    <property type="protein sequence ID" value="KAF7833012.1"/>
    <property type="molecule type" value="Genomic_DNA"/>
</dbReference>
<organism evidence="4 5">
    <name type="scientific">Senna tora</name>
    <dbReference type="NCBI Taxonomy" id="362788"/>
    <lineage>
        <taxon>Eukaryota</taxon>
        <taxon>Viridiplantae</taxon>
        <taxon>Streptophyta</taxon>
        <taxon>Embryophyta</taxon>
        <taxon>Tracheophyta</taxon>
        <taxon>Spermatophyta</taxon>
        <taxon>Magnoliopsida</taxon>
        <taxon>eudicotyledons</taxon>
        <taxon>Gunneridae</taxon>
        <taxon>Pentapetalae</taxon>
        <taxon>rosids</taxon>
        <taxon>fabids</taxon>
        <taxon>Fabales</taxon>
        <taxon>Fabaceae</taxon>
        <taxon>Caesalpinioideae</taxon>
        <taxon>Cassia clade</taxon>
        <taxon>Senna</taxon>
    </lineage>
</organism>
<protein>
    <recommendedName>
        <fullName evidence="3">CCHC-type domain-containing protein</fullName>
    </recommendedName>
</protein>
<evidence type="ECO:0000256" key="1">
    <source>
        <dbReference type="PROSITE-ProRule" id="PRU00047"/>
    </source>
</evidence>
<dbReference type="AlphaFoldDB" id="A0A835C9Q3"/>
<reference evidence="4" key="1">
    <citation type="submission" date="2020-09" db="EMBL/GenBank/DDBJ databases">
        <title>Genome-Enabled Discovery of Anthraquinone Biosynthesis in Senna tora.</title>
        <authorList>
            <person name="Kang S.-H."/>
            <person name="Pandey R.P."/>
            <person name="Lee C.-M."/>
            <person name="Sim J.-S."/>
            <person name="Jeong J.-T."/>
            <person name="Choi B.-S."/>
            <person name="Jung M."/>
            <person name="Ginzburg D."/>
            <person name="Zhao K."/>
            <person name="Won S.Y."/>
            <person name="Oh T.-J."/>
            <person name="Yu Y."/>
            <person name="Kim N.-H."/>
            <person name="Lee O.R."/>
            <person name="Lee T.-H."/>
            <person name="Bashyal P."/>
            <person name="Kim T.-S."/>
            <person name="Lee W.-H."/>
            <person name="Kawkins C."/>
            <person name="Kim C.-K."/>
            <person name="Kim J.S."/>
            <person name="Ahn B.O."/>
            <person name="Rhee S.Y."/>
            <person name="Sohng J.K."/>
        </authorList>
    </citation>
    <scope>NUCLEOTIDE SEQUENCE</scope>
    <source>
        <tissue evidence="4">Leaf</tissue>
    </source>
</reference>
<feature type="region of interest" description="Disordered" evidence="2">
    <location>
        <begin position="339"/>
        <end position="363"/>
    </location>
</feature>
<keyword evidence="1" id="KW-0862">Zinc</keyword>
<dbReference type="GO" id="GO:0003676">
    <property type="term" value="F:nucleic acid binding"/>
    <property type="evidence" value="ECO:0007669"/>
    <property type="project" value="InterPro"/>
</dbReference>
<dbReference type="GO" id="GO:0008270">
    <property type="term" value="F:zinc ion binding"/>
    <property type="evidence" value="ECO:0007669"/>
    <property type="project" value="UniProtKB-KW"/>
</dbReference>
<dbReference type="InterPro" id="IPR025558">
    <property type="entry name" value="DUF4283"/>
</dbReference>
<accession>A0A835C9Q3</accession>
<dbReference type="PANTHER" id="PTHR31286:SF99">
    <property type="entry name" value="DUF4283 DOMAIN-CONTAINING PROTEIN"/>
    <property type="match status" value="1"/>
</dbReference>
<name>A0A835C9Q3_9FABA</name>
<dbReference type="InterPro" id="IPR040256">
    <property type="entry name" value="At4g02000-like"/>
</dbReference>
<feature type="region of interest" description="Disordered" evidence="2">
    <location>
        <begin position="174"/>
        <end position="225"/>
    </location>
</feature>
<dbReference type="Pfam" id="PF14111">
    <property type="entry name" value="DUF4283"/>
    <property type="match status" value="1"/>
</dbReference>
<dbReference type="SUPFAM" id="SSF57756">
    <property type="entry name" value="Retrovirus zinc finger-like domains"/>
    <property type="match status" value="1"/>
</dbReference>
<dbReference type="OrthoDB" id="1720039at2759"/>
<keyword evidence="1" id="KW-0863">Zinc-finger</keyword>
<keyword evidence="1" id="KW-0479">Metal-binding</keyword>
<evidence type="ECO:0000256" key="2">
    <source>
        <dbReference type="SAM" id="MobiDB-lite"/>
    </source>
</evidence>
<comment type="caution">
    <text evidence="4">The sequence shown here is derived from an EMBL/GenBank/DDBJ whole genome shotgun (WGS) entry which is preliminary data.</text>
</comment>
<dbReference type="PROSITE" id="PS50158">
    <property type="entry name" value="ZF_CCHC"/>
    <property type="match status" value="1"/>
</dbReference>
<gene>
    <name evidence="4" type="ORF">G2W53_015345</name>
</gene>
<dbReference type="InterPro" id="IPR001878">
    <property type="entry name" value="Znf_CCHC"/>
</dbReference>
<proteinExistence type="predicted"/>
<feature type="domain" description="CCHC-type" evidence="3">
    <location>
        <begin position="150"/>
        <end position="164"/>
    </location>
</feature>
<sequence length="452" mass="51814">MVPTMAKFTIIKLIGKKVGFCFLQARLQKMWNPKCGMLITDMDNDYYLVNFALEPYYTFALHEGPWMIPDHYLVVQRWRPDFDPFEDNFNRLAVWVDTNTLKRQEEELVVERGKFAHICVEVDLSKNLISTFTLRKRVRGIEYERIHLICFHCGTYGHKVEDCPITKTKDEAYRPWMHVQRPNRRYSNRSESNTDKKNGGKLAAKPTVPKTENRSKAPAKKAVKHVVTIKEKAKITKQWRKKSSEEHTVAVAAGSRFSVIADITEEVMEDTSNKDESMEALKGIDHKRISEKIKEAKSKSTLETRQKRMSAINKARLGVKIKATKSSIEEGKKLSQRVETLKKEPNHRKAQSDKPNNQKIEDIPTVTKPVIQTQMELNGLGSNKSGSISRLPSNMSMGPFENKQVMDQQKDSIDEMKATLHAMKILEKQASNSAGEDWLTALEATRIYTNAL</sequence>
<dbReference type="Proteomes" id="UP000634136">
    <property type="component" value="Unassembled WGS sequence"/>
</dbReference>
<dbReference type="InterPro" id="IPR036875">
    <property type="entry name" value="Znf_CCHC_sf"/>
</dbReference>
<evidence type="ECO:0000313" key="5">
    <source>
        <dbReference type="Proteomes" id="UP000634136"/>
    </source>
</evidence>
<keyword evidence="5" id="KW-1185">Reference proteome</keyword>
<evidence type="ECO:0000313" key="4">
    <source>
        <dbReference type="EMBL" id="KAF7833012.1"/>
    </source>
</evidence>
<dbReference type="PANTHER" id="PTHR31286">
    <property type="entry name" value="GLYCINE-RICH CELL WALL STRUCTURAL PROTEIN 1.8-LIKE"/>
    <property type="match status" value="1"/>
</dbReference>
<evidence type="ECO:0000259" key="3">
    <source>
        <dbReference type="PROSITE" id="PS50158"/>
    </source>
</evidence>